<dbReference type="RefSeq" id="WP_065027117.1">
    <property type="nucleotide sequence ID" value="NZ_LZKI01000023.1"/>
</dbReference>
<comment type="catalytic activity">
    <reaction evidence="4">
        <text>a long-chain fatty acid + ATP + CoA = a long-chain fatty acyl-CoA + AMP + diphosphate</text>
        <dbReference type="Rhea" id="RHEA:15421"/>
        <dbReference type="ChEBI" id="CHEBI:30616"/>
        <dbReference type="ChEBI" id="CHEBI:33019"/>
        <dbReference type="ChEBI" id="CHEBI:57287"/>
        <dbReference type="ChEBI" id="CHEBI:57560"/>
        <dbReference type="ChEBI" id="CHEBI:83139"/>
        <dbReference type="ChEBI" id="CHEBI:456215"/>
        <dbReference type="EC" id="6.2.1.3"/>
    </reaction>
</comment>
<gene>
    <name evidence="11" type="ORF">A5708_13785</name>
</gene>
<organism evidence="11 12">
    <name type="scientific">Mycobacterium colombiense</name>
    <dbReference type="NCBI Taxonomy" id="339268"/>
    <lineage>
        <taxon>Bacteria</taxon>
        <taxon>Bacillati</taxon>
        <taxon>Actinomycetota</taxon>
        <taxon>Actinomycetes</taxon>
        <taxon>Mycobacteriales</taxon>
        <taxon>Mycobacteriaceae</taxon>
        <taxon>Mycobacterium</taxon>
        <taxon>Mycobacterium avium complex (MAC)</taxon>
    </lineage>
</organism>
<evidence type="ECO:0000256" key="6">
    <source>
        <dbReference type="ARBA" id="ARBA00076959"/>
    </source>
</evidence>
<protein>
    <recommendedName>
        <fullName evidence="5">Long-chain-fatty-acid--CoA ligase FadD13</fullName>
        <ecNumber evidence="3">6.2.1.3</ecNumber>
    </recommendedName>
    <alternativeName>
        <fullName evidence="6">Fatty acyl-CoA ligase</fullName>
    </alternativeName>
    <alternativeName>
        <fullName evidence="8">Fatty acyl-CoA synthetase</fullName>
    </alternativeName>
    <alternativeName>
        <fullName evidence="7">Very-long-chain fatty-acyl-CoA synthetase</fullName>
    </alternativeName>
</protein>
<dbReference type="PANTHER" id="PTHR43201:SF5">
    <property type="entry name" value="MEDIUM-CHAIN ACYL-COA LIGASE ACSF2, MITOCHONDRIAL"/>
    <property type="match status" value="1"/>
</dbReference>
<dbReference type="OrthoDB" id="56621at2"/>
<comment type="similarity">
    <text evidence="1">Belongs to the ATP-dependent AMP-binding enzyme family.</text>
</comment>
<dbReference type="Gene3D" id="3.40.50.12780">
    <property type="entry name" value="N-terminal domain of ligase-like"/>
    <property type="match status" value="1"/>
</dbReference>
<dbReference type="AlphaFoldDB" id="A0A1A2ZAD5"/>
<dbReference type="InterPro" id="IPR045851">
    <property type="entry name" value="AMP-bd_C_sf"/>
</dbReference>
<feature type="domain" description="AMP-binding enzyme C-terminal" evidence="10">
    <location>
        <begin position="325"/>
        <end position="404"/>
    </location>
</feature>
<evidence type="ECO:0000256" key="3">
    <source>
        <dbReference type="ARBA" id="ARBA00026121"/>
    </source>
</evidence>
<dbReference type="PROSITE" id="PS00455">
    <property type="entry name" value="AMP_BINDING"/>
    <property type="match status" value="1"/>
</dbReference>
<dbReference type="InterPro" id="IPR000873">
    <property type="entry name" value="AMP-dep_synth/lig_dom"/>
</dbReference>
<evidence type="ECO:0000259" key="9">
    <source>
        <dbReference type="Pfam" id="PF00501"/>
    </source>
</evidence>
<sequence>PALAEVVNREGVDAVVYDEEFTPTVDRALADRPDAARIVAWTDGQHHLTVEKLIAAHAGQRPQRSGRKGRMILLTSGTTGTPKGANQTGGNAGIGTLKAILDRTPWRAEENIVIVAPMFHAWGFSQLIFAASMACTVITRRKFDPEATLDLIDRHKATGLAVVPVMFDRIMELPAEVRRRYSGRSLRFAAASGSRMRPDVVIAFMDAFGDVIYNNYNATEAGMIATATPQDLRAAPDTAGRPAGGTEIRILDPEFNELPTGEVGGIYVRNNTQFEGYTSGSTKDFHAGFMSSGDLGYLDDAGRLFVVGRDDEMIVSGGENVYPIEVEKILAAHPDVAEASVIGVDDEQYGQRLAAFVVLEPGAALEAGAAPEALKQHVRENLANYKIPREITVLDELPRSSTGKILRAELQARVTG</sequence>
<dbReference type="InterPro" id="IPR020845">
    <property type="entry name" value="AMP-binding_CS"/>
</dbReference>
<evidence type="ECO:0000313" key="12">
    <source>
        <dbReference type="Proteomes" id="UP000091846"/>
    </source>
</evidence>
<evidence type="ECO:0000259" key="10">
    <source>
        <dbReference type="Pfam" id="PF13193"/>
    </source>
</evidence>
<dbReference type="FunFam" id="3.30.300.30:FF:000008">
    <property type="entry name" value="2,3-dihydroxybenzoate-AMP ligase"/>
    <property type="match status" value="1"/>
</dbReference>
<dbReference type="EC" id="6.2.1.3" evidence="3"/>
<evidence type="ECO:0000256" key="4">
    <source>
        <dbReference type="ARBA" id="ARBA00036813"/>
    </source>
</evidence>
<evidence type="ECO:0000256" key="7">
    <source>
        <dbReference type="ARBA" id="ARBA00080667"/>
    </source>
</evidence>
<dbReference type="GO" id="GO:0031956">
    <property type="term" value="F:medium-chain fatty acid-CoA ligase activity"/>
    <property type="evidence" value="ECO:0007669"/>
    <property type="project" value="TreeGrafter"/>
</dbReference>
<dbReference type="CDD" id="cd04433">
    <property type="entry name" value="AFD_class_I"/>
    <property type="match status" value="1"/>
</dbReference>
<evidence type="ECO:0000256" key="8">
    <source>
        <dbReference type="ARBA" id="ARBA00083882"/>
    </source>
</evidence>
<dbReference type="GO" id="GO:0004467">
    <property type="term" value="F:long-chain fatty acid-CoA ligase activity"/>
    <property type="evidence" value="ECO:0007669"/>
    <property type="project" value="UniProtKB-EC"/>
</dbReference>
<dbReference type="PANTHER" id="PTHR43201">
    <property type="entry name" value="ACYL-COA SYNTHETASE"/>
    <property type="match status" value="1"/>
</dbReference>
<dbReference type="SUPFAM" id="SSF56801">
    <property type="entry name" value="Acetyl-CoA synthetase-like"/>
    <property type="match status" value="1"/>
</dbReference>
<dbReference type="EMBL" id="LZKI01000023">
    <property type="protein sequence ID" value="OBI46071.1"/>
    <property type="molecule type" value="Genomic_DNA"/>
</dbReference>
<proteinExistence type="inferred from homology"/>
<dbReference type="Pfam" id="PF00501">
    <property type="entry name" value="AMP-binding"/>
    <property type="match status" value="1"/>
</dbReference>
<evidence type="ECO:0000256" key="1">
    <source>
        <dbReference type="ARBA" id="ARBA00006432"/>
    </source>
</evidence>
<keyword evidence="2" id="KW-0436">Ligase</keyword>
<evidence type="ECO:0000313" key="11">
    <source>
        <dbReference type="EMBL" id="OBI46071.1"/>
    </source>
</evidence>
<reference evidence="11 12" key="1">
    <citation type="submission" date="2016-06" db="EMBL/GenBank/DDBJ databases">
        <authorList>
            <person name="Kjaerup R.B."/>
            <person name="Dalgaard T.S."/>
            <person name="Juul-Madsen H.R."/>
        </authorList>
    </citation>
    <scope>NUCLEOTIDE SEQUENCE [LARGE SCALE GENOMIC DNA]</scope>
    <source>
        <strain evidence="11 12">E1334</strain>
    </source>
</reference>
<name>A0A1A2ZAD5_9MYCO</name>
<evidence type="ECO:0000256" key="5">
    <source>
        <dbReference type="ARBA" id="ARBA00069710"/>
    </source>
</evidence>
<feature type="domain" description="AMP-dependent synthetase/ligase" evidence="9">
    <location>
        <begin position="2"/>
        <end position="277"/>
    </location>
</feature>
<accession>A0A1A2ZAD5</accession>
<feature type="non-terminal residue" evidence="11">
    <location>
        <position position="1"/>
    </location>
</feature>
<dbReference type="InterPro" id="IPR042099">
    <property type="entry name" value="ANL_N_sf"/>
</dbReference>
<comment type="caution">
    <text evidence="11">The sequence shown here is derived from an EMBL/GenBank/DDBJ whole genome shotgun (WGS) entry which is preliminary data.</text>
</comment>
<evidence type="ECO:0000256" key="2">
    <source>
        <dbReference type="ARBA" id="ARBA00022598"/>
    </source>
</evidence>
<dbReference type="Pfam" id="PF13193">
    <property type="entry name" value="AMP-binding_C"/>
    <property type="match status" value="1"/>
</dbReference>
<dbReference type="InterPro" id="IPR025110">
    <property type="entry name" value="AMP-bd_C"/>
</dbReference>
<dbReference type="Proteomes" id="UP000091846">
    <property type="component" value="Unassembled WGS sequence"/>
</dbReference>
<dbReference type="Gene3D" id="3.30.300.30">
    <property type="match status" value="1"/>
</dbReference>